<evidence type="ECO:0000313" key="6">
    <source>
        <dbReference type="Proteomes" id="UP000011864"/>
    </source>
</evidence>
<dbReference type="PROSITE" id="PS51900">
    <property type="entry name" value="CB"/>
    <property type="match status" value="1"/>
</dbReference>
<gene>
    <name evidence="5" type="primary">intE</name>
    <name evidence="5" type="ORF">C427_2377</name>
</gene>
<name>K7A3A3_9ALTE</name>
<dbReference type="GO" id="GO:0015074">
    <property type="term" value="P:DNA integration"/>
    <property type="evidence" value="ECO:0007669"/>
    <property type="project" value="UniProtKB-KW"/>
</dbReference>
<dbReference type="EMBL" id="CP003837">
    <property type="protein sequence ID" value="AGH44486.1"/>
    <property type="molecule type" value="Genomic_DNA"/>
</dbReference>
<proteinExistence type="predicted"/>
<feature type="domain" description="Core-binding (CB)" evidence="4">
    <location>
        <begin position="62"/>
        <end position="158"/>
    </location>
</feature>
<dbReference type="InterPro" id="IPR011010">
    <property type="entry name" value="DNA_brk_join_enz"/>
</dbReference>
<dbReference type="PATRIC" id="fig|1129794.4.peg.2357"/>
<protein>
    <submittedName>
        <fullName evidence="5">Integrase</fullName>
    </submittedName>
</protein>
<dbReference type="OrthoDB" id="8781634at2"/>
<reference evidence="5 6" key="1">
    <citation type="journal article" date="2013" name="Genome Announc.">
        <title>Complete Genome Sequence of Glaciecola psychrophila Strain 170T.</title>
        <authorList>
            <person name="Yin J."/>
            <person name="Chen J."/>
            <person name="Liu G."/>
            <person name="Yu Y."/>
            <person name="Song L."/>
            <person name="Wang X."/>
            <person name="Qu X."/>
        </authorList>
    </citation>
    <scope>NUCLEOTIDE SEQUENCE [LARGE SCALE GENOMIC DNA]</scope>
    <source>
        <strain evidence="5 6">170</strain>
    </source>
</reference>
<dbReference type="Proteomes" id="UP000011864">
    <property type="component" value="Chromosome"/>
</dbReference>
<keyword evidence="1" id="KW-0229">DNA integration</keyword>
<dbReference type="Gene3D" id="1.10.443.10">
    <property type="entry name" value="Intergrase catalytic core"/>
    <property type="match status" value="1"/>
</dbReference>
<dbReference type="GO" id="GO:0006310">
    <property type="term" value="P:DNA recombination"/>
    <property type="evidence" value="ECO:0007669"/>
    <property type="project" value="UniProtKB-KW"/>
</dbReference>
<dbReference type="HOGENOM" id="CLU_049005_1_0_6"/>
<dbReference type="KEGG" id="gps:C427_2377"/>
<evidence type="ECO:0000256" key="2">
    <source>
        <dbReference type="ARBA" id="ARBA00023172"/>
    </source>
</evidence>
<dbReference type="RefSeq" id="WP_007636563.1">
    <property type="nucleotide sequence ID" value="NC_020514.1"/>
</dbReference>
<dbReference type="InterPro" id="IPR044068">
    <property type="entry name" value="CB"/>
</dbReference>
<keyword evidence="2" id="KW-0233">DNA recombination</keyword>
<evidence type="ECO:0000313" key="5">
    <source>
        <dbReference type="EMBL" id="AGH44486.1"/>
    </source>
</evidence>
<dbReference type="GO" id="GO:0003677">
    <property type="term" value="F:DNA binding"/>
    <property type="evidence" value="ECO:0007669"/>
    <property type="project" value="UniProtKB-UniRule"/>
</dbReference>
<evidence type="ECO:0000256" key="1">
    <source>
        <dbReference type="ARBA" id="ARBA00022908"/>
    </source>
</evidence>
<accession>K7A3A3</accession>
<evidence type="ECO:0000259" key="4">
    <source>
        <dbReference type="PROSITE" id="PS51900"/>
    </source>
</evidence>
<dbReference type="eggNOG" id="COG4974">
    <property type="taxonomic scope" value="Bacteria"/>
</dbReference>
<evidence type="ECO:0000256" key="3">
    <source>
        <dbReference type="PROSITE-ProRule" id="PRU01248"/>
    </source>
</evidence>
<dbReference type="SUPFAM" id="SSF56349">
    <property type="entry name" value="DNA breaking-rejoining enzymes"/>
    <property type="match status" value="1"/>
</dbReference>
<organism evidence="5 6">
    <name type="scientific">Paraglaciecola psychrophila 170</name>
    <dbReference type="NCBI Taxonomy" id="1129794"/>
    <lineage>
        <taxon>Bacteria</taxon>
        <taxon>Pseudomonadati</taxon>
        <taxon>Pseudomonadota</taxon>
        <taxon>Gammaproteobacteria</taxon>
        <taxon>Alteromonadales</taxon>
        <taxon>Alteromonadaceae</taxon>
        <taxon>Paraglaciecola</taxon>
    </lineage>
</organism>
<dbReference type="AlphaFoldDB" id="K7A3A3"/>
<sequence>MAPRRKKLTNEDMPTGLSPVRLRGVERLRYRYPSGKDFWFPIGTNRVDAKEAAKLFNAEYRNPMIDMLERGDKYNRTLKYWLPKVINRVKKDESLSNEVLTTFLNDCERLLEQQGDTYTKSITLENVNDFLIEYTAGKSAEVYNRKISFLKKVFSYLVDMSAMAYNYANDKKAKKLEAKKRTRLKLAEFQLIYDAAPGFLKVAMALAMQTTHATLEISRLKYRDCRFLDVPEVLDGVLVYGFLRIHRQKVQTKESSRVEIPITEALKQIVANSRDKLLSPYIVHRLSRYPKLVGEGCDHPTQVSSKYISRQFSKVRDSVGAYSSLGKDERPTFHEIRALSIHLYTEAGLDPQSRAAHADAKSTKIYQENHIEWVRVPAGEIKI</sequence>
<keyword evidence="3" id="KW-0238">DNA-binding</keyword>
<dbReference type="InterPro" id="IPR013762">
    <property type="entry name" value="Integrase-like_cat_sf"/>
</dbReference>
<keyword evidence="6" id="KW-1185">Reference proteome</keyword>
<dbReference type="STRING" id="1129794.C427_2377"/>